<comment type="caution">
    <text evidence="2">The sequence shown here is derived from an EMBL/GenBank/DDBJ whole genome shotgun (WGS) entry which is preliminary data.</text>
</comment>
<reference evidence="2 3" key="1">
    <citation type="submission" date="2016-07" db="EMBL/GenBank/DDBJ databases">
        <title>Pervasive Adenine N6-methylation of Active Genes in Fungi.</title>
        <authorList>
            <consortium name="DOE Joint Genome Institute"/>
            <person name="Mondo S.J."/>
            <person name="Dannebaum R.O."/>
            <person name="Kuo R.C."/>
            <person name="Labutti K."/>
            <person name="Haridas S."/>
            <person name="Kuo A."/>
            <person name="Salamov A."/>
            <person name="Ahrendt S.R."/>
            <person name="Lipzen A."/>
            <person name="Sullivan W."/>
            <person name="Andreopoulos W.B."/>
            <person name="Clum A."/>
            <person name="Lindquist E."/>
            <person name="Daum C."/>
            <person name="Ramamoorthy G.K."/>
            <person name="Gryganskyi A."/>
            <person name="Culley D."/>
            <person name="Magnuson J.K."/>
            <person name="James T.Y."/>
            <person name="O'Malley M.A."/>
            <person name="Stajich J.E."/>
            <person name="Spatafora J.W."/>
            <person name="Visel A."/>
            <person name="Grigoriev I.V."/>
        </authorList>
    </citation>
    <scope>NUCLEOTIDE SEQUENCE [LARGE SCALE GENOMIC DNA]</scope>
    <source>
        <strain evidence="2 3">CBS 115471</strain>
    </source>
</reference>
<dbReference type="EMBL" id="MCFA01000001">
    <property type="protein sequence ID" value="ORY19872.1"/>
    <property type="molecule type" value="Genomic_DNA"/>
</dbReference>
<name>A0A1Y2ABI8_9PLEO</name>
<keyword evidence="3" id="KW-1185">Reference proteome</keyword>
<dbReference type="Proteomes" id="UP000193144">
    <property type="component" value="Unassembled WGS sequence"/>
</dbReference>
<proteinExistence type="predicted"/>
<gene>
    <name evidence="2" type="ORF">BCR34DRAFT_551863</name>
</gene>
<evidence type="ECO:0000256" key="1">
    <source>
        <dbReference type="SAM" id="MobiDB-lite"/>
    </source>
</evidence>
<evidence type="ECO:0000313" key="2">
    <source>
        <dbReference type="EMBL" id="ORY19872.1"/>
    </source>
</evidence>
<evidence type="ECO:0000313" key="3">
    <source>
        <dbReference type="Proteomes" id="UP000193144"/>
    </source>
</evidence>
<dbReference type="AlphaFoldDB" id="A0A1Y2ABI8"/>
<organism evidence="2 3">
    <name type="scientific">Clohesyomyces aquaticus</name>
    <dbReference type="NCBI Taxonomy" id="1231657"/>
    <lineage>
        <taxon>Eukaryota</taxon>
        <taxon>Fungi</taxon>
        <taxon>Dikarya</taxon>
        <taxon>Ascomycota</taxon>
        <taxon>Pezizomycotina</taxon>
        <taxon>Dothideomycetes</taxon>
        <taxon>Pleosporomycetidae</taxon>
        <taxon>Pleosporales</taxon>
        <taxon>Lindgomycetaceae</taxon>
        <taxon>Clohesyomyces</taxon>
    </lineage>
</organism>
<feature type="compositionally biased region" description="Basic and acidic residues" evidence="1">
    <location>
        <begin position="1"/>
        <end position="12"/>
    </location>
</feature>
<protein>
    <submittedName>
        <fullName evidence="2">Uncharacterized protein</fullName>
    </submittedName>
</protein>
<feature type="region of interest" description="Disordered" evidence="1">
    <location>
        <begin position="1"/>
        <end position="25"/>
    </location>
</feature>
<sequence>MEKHFAHGDSTQKRTRRTYYNTSNPTQLTHVYGMLLDHPPSQPRTENKMHLFITPESQESRPLLHSTHAC</sequence>
<accession>A0A1Y2ABI8</accession>